<dbReference type="InterPro" id="IPR001633">
    <property type="entry name" value="EAL_dom"/>
</dbReference>
<dbReference type="InterPro" id="IPR000160">
    <property type="entry name" value="GGDEF_dom"/>
</dbReference>
<dbReference type="Gene3D" id="3.20.20.450">
    <property type="entry name" value="EAL domain"/>
    <property type="match status" value="1"/>
</dbReference>
<dbReference type="Pfam" id="PF00563">
    <property type="entry name" value="EAL"/>
    <property type="match status" value="1"/>
</dbReference>
<gene>
    <name evidence="3" type="ORF">E6C76_04795</name>
</gene>
<dbReference type="InterPro" id="IPR043128">
    <property type="entry name" value="Rev_trsase/Diguanyl_cyclase"/>
</dbReference>
<dbReference type="Gene3D" id="3.30.70.270">
    <property type="match status" value="1"/>
</dbReference>
<dbReference type="NCBIfam" id="TIGR00229">
    <property type="entry name" value="sensory_box"/>
    <property type="match status" value="1"/>
</dbReference>
<dbReference type="Pfam" id="PF01590">
    <property type="entry name" value="GAF"/>
    <property type="match status" value="1"/>
</dbReference>
<dbReference type="SUPFAM" id="SSF55785">
    <property type="entry name" value="PYP-like sensor domain (PAS domain)"/>
    <property type="match status" value="1"/>
</dbReference>
<dbReference type="InterPro" id="IPR035919">
    <property type="entry name" value="EAL_sf"/>
</dbReference>
<dbReference type="NCBIfam" id="TIGR00254">
    <property type="entry name" value="GGDEF"/>
    <property type="match status" value="1"/>
</dbReference>
<dbReference type="RefSeq" id="WP_136347129.1">
    <property type="nucleotide sequence ID" value="NZ_SSOC01000002.1"/>
</dbReference>
<dbReference type="Gene3D" id="3.30.450.20">
    <property type="entry name" value="PAS domain"/>
    <property type="match status" value="1"/>
</dbReference>
<dbReference type="CDD" id="cd01948">
    <property type="entry name" value="EAL"/>
    <property type="match status" value="1"/>
</dbReference>
<dbReference type="InterPro" id="IPR035965">
    <property type="entry name" value="PAS-like_dom_sf"/>
</dbReference>
<dbReference type="Proteomes" id="UP000308430">
    <property type="component" value="Unassembled WGS sequence"/>
</dbReference>
<dbReference type="SMART" id="SM00267">
    <property type="entry name" value="GGDEF"/>
    <property type="match status" value="1"/>
</dbReference>
<sequence length="729" mass="79544">MKCPTVPQDEIDRLRALADYGLSGDRPLPTLDPVVQIASRMFGTPVAAVNMIGSDHVFLAASTGIGEVDLRRDVSFCAHAINQKDVMVVKDSRLDERFHDNPLVTGPANLRFYAGIPLMSPDGHALGALCVIDGQPRDFSAEDCERLRELARMAVDRLELRRLEISTEKARRSFDEFARHSPTAVVWFDAQRRIVAWNQAAAALHDYALDEGPGSLVDRLIPEAERPLFQSLVETAVAAGTFDGVAMPKTAHGLRKDGSQFDLGLALFCWRDGEQLVFNAHLQDISAQKRKEEELQRMASTDLLTGLANRARFYRAVEDVLTAARPGAVLMFDLDGFKDVNDALGHAVGDSILREVANRLSAGAGAAGLAARIGGDEFAVLLQDVTDARQAQQVAESLIGSLSQAIAVDGYEVRVTASCGVAVAPEHEQEAVALIGSADLALFQAKRLGGAQSFVFMQALRMEAVARHLYGLELHRAVQAGEFVLFYQPQVRLSDGALIGAEALIRWWHPQRGLLSPAAFLPALEQGPLAATMGAWILDEACAQLARWRRVGLTDFRMGVNLFGAQFRVNDLASYVVDTLERHGLPAQALELEITENIVLDHDDQVLESLRRLRDCGVGVAFDDFGTGYASLSLLKRYPLSRIKIDRSFVQGMLESPQDRAVINAVLDMANVFSLETIAEGVETPEQRAALIEAGCVQGQGYLFARPLPALEFEQAFGIPSPARQSMRA</sequence>
<dbReference type="InterPro" id="IPR003018">
    <property type="entry name" value="GAF"/>
</dbReference>
<accession>A0A4S4B358</accession>
<dbReference type="InterPro" id="IPR052155">
    <property type="entry name" value="Biofilm_reg_signaling"/>
</dbReference>
<evidence type="ECO:0000259" key="1">
    <source>
        <dbReference type="PROSITE" id="PS50883"/>
    </source>
</evidence>
<dbReference type="Pfam" id="PF13188">
    <property type="entry name" value="PAS_8"/>
    <property type="match status" value="1"/>
</dbReference>
<dbReference type="AlphaFoldDB" id="A0A4S4B358"/>
<name>A0A4S4B358_9RHOO</name>
<protein>
    <submittedName>
        <fullName evidence="3">EAL domain-containing protein</fullName>
    </submittedName>
</protein>
<dbReference type="EMBL" id="SSOC01000002">
    <property type="protein sequence ID" value="THF66180.1"/>
    <property type="molecule type" value="Genomic_DNA"/>
</dbReference>
<keyword evidence="4" id="KW-1185">Reference proteome</keyword>
<dbReference type="SMART" id="SM00091">
    <property type="entry name" value="PAS"/>
    <property type="match status" value="1"/>
</dbReference>
<dbReference type="Gene3D" id="3.30.450.40">
    <property type="match status" value="1"/>
</dbReference>
<dbReference type="SMART" id="SM00052">
    <property type="entry name" value="EAL"/>
    <property type="match status" value="1"/>
</dbReference>
<dbReference type="PANTHER" id="PTHR44757:SF2">
    <property type="entry name" value="BIOFILM ARCHITECTURE MAINTENANCE PROTEIN MBAA"/>
    <property type="match status" value="1"/>
</dbReference>
<dbReference type="SUPFAM" id="SSF141868">
    <property type="entry name" value="EAL domain-like"/>
    <property type="match status" value="1"/>
</dbReference>
<dbReference type="SUPFAM" id="SSF55073">
    <property type="entry name" value="Nucleotide cyclase"/>
    <property type="match status" value="1"/>
</dbReference>
<evidence type="ECO:0000313" key="3">
    <source>
        <dbReference type="EMBL" id="THF66180.1"/>
    </source>
</evidence>
<dbReference type="PROSITE" id="PS50883">
    <property type="entry name" value="EAL"/>
    <property type="match status" value="1"/>
</dbReference>
<feature type="domain" description="GGDEF" evidence="2">
    <location>
        <begin position="325"/>
        <end position="459"/>
    </location>
</feature>
<proteinExistence type="predicted"/>
<evidence type="ECO:0000313" key="4">
    <source>
        <dbReference type="Proteomes" id="UP000308430"/>
    </source>
</evidence>
<dbReference type="CDD" id="cd01949">
    <property type="entry name" value="GGDEF"/>
    <property type="match status" value="1"/>
</dbReference>
<dbReference type="Pfam" id="PF00990">
    <property type="entry name" value="GGDEF"/>
    <property type="match status" value="1"/>
</dbReference>
<dbReference type="CDD" id="cd00130">
    <property type="entry name" value="PAS"/>
    <property type="match status" value="1"/>
</dbReference>
<feature type="domain" description="EAL" evidence="1">
    <location>
        <begin position="467"/>
        <end position="721"/>
    </location>
</feature>
<dbReference type="InterPro" id="IPR000014">
    <property type="entry name" value="PAS"/>
</dbReference>
<organism evidence="3 4">
    <name type="scientific">Pseudothauera nasutitermitis</name>
    <dbReference type="NCBI Taxonomy" id="2565930"/>
    <lineage>
        <taxon>Bacteria</taxon>
        <taxon>Pseudomonadati</taxon>
        <taxon>Pseudomonadota</taxon>
        <taxon>Betaproteobacteria</taxon>
        <taxon>Rhodocyclales</taxon>
        <taxon>Zoogloeaceae</taxon>
        <taxon>Pseudothauera</taxon>
    </lineage>
</organism>
<comment type="caution">
    <text evidence="3">The sequence shown here is derived from an EMBL/GenBank/DDBJ whole genome shotgun (WGS) entry which is preliminary data.</text>
</comment>
<dbReference type="PANTHER" id="PTHR44757">
    <property type="entry name" value="DIGUANYLATE CYCLASE DGCP"/>
    <property type="match status" value="1"/>
</dbReference>
<evidence type="ECO:0000259" key="2">
    <source>
        <dbReference type="PROSITE" id="PS50887"/>
    </source>
</evidence>
<dbReference type="SMART" id="SM00065">
    <property type="entry name" value="GAF"/>
    <property type="match status" value="1"/>
</dbReference>
<dbReference type="SUPFAM" id="SSF55781">
    <property type="entry name" value="GAF domain-like"/>
    <property type="match status" value="1"/>
</dbReference>
<dbReference type="OrthoDB" id="9813903at2"/>
<dbReference type="PROSITE" id="PS50887">
    <property type="entry name" value="GGDEF"/>
    <property type="match status" value="1"/>
</dbReference>
<dbReference type="InterPro" id="IPR029016">
    <property type="entry name" value="GAF-like_dom_sf"/>
</dbReference>
<reference evidence="3 4" key="1">
    <citation type="submission" date="2019-04" db="EMBL/GenBank/DDBJ databases">
        <title>Azoarcus nasutitermitis sp. nov. isolated from termite nest.</title>
        <authorList>
            <person name="Lin S.-Y."/>
            <person name="Hameed A."/>
            <person name="Hsu Y.-H."/>
            <person name="Young C.-C."/>
        </authorList>
    </citation>
    <scope>NUCLEOTIDE SEQUENCE [LARGE SCALE GENOMIC DNA]</scope>
    <source>
        <strain evidence="3 4">CC-YHH838</strain>
    </source>
</reference>
<dbReference type="InterPro" id="IPR029787">
    <property type="entry name" value="Nucleotide_cyclase"/>
</dbReference>